<feature type="transmembrane region" description="Helical" evidence="1">
    <location>
        <begin position="7"/>
        <end position="24"/>
    </location>
</feature>
<comment type="caution">
    <text evidence="2">The sequence shown here is derived from an EMBL/GenBank/DDBJ whole genome shotgun (WGS) entry which is preliminary data.</text>
</comment>
<keyword evidence="1" id="KW-0812">Transmembrane</keyword>
<accession>A0A0C2D490</accession>
<dbReference type="EMBL" id="JMCC02000015">
    <property type="protein sequence ID" value="KIG18016.1"/>
    <property type="molecule type" value="Genomic_DNA"/>
</dbReference>
<dbReference type="AlphaFoldDB" id="A0A0C2D490"/>
<dbReference type="RefSeq" id="WP_052547320.1">
    <property type="nucleotide sequence ID" value="NZ_JMCC02000015.1"/>
</dbReference>
<proteinExistence type="predicted"/>
<reference evidence="2 3" key="1">
    <citation type="submission" date="2014-12" db="EMBL/GenBank/DDBJ databases">
        <title>Genome assembly of Enhygromyxa salina DSM 15201.</title>
        <authorList>
            <person name="Sharma G."/>
            <person name="Subramanian S."/>
        </authorList>
    </citation>
    <scope>NUCLEOTIDE SEQUENCE [LARGE SCALE GENOMIC DNA]</scope>
    <source>
        <strain evidence="2 3">DSM 15201</strain>
    </source>
</reference>
<evidence type="ECO:0000313" key="2">
    <source>
        <dbReference type="EMBL" id="KIG18016.1"/>
    </source>
</evidence>
<organism evidence="2 3">
    <name type="scientific">Enhygromyxa salina</name>
    <dbReference type="NCBI Taxonomy" id="215803"/>
    <lineage>
        <taxon>Bacteria</taxon>
        <taxon>Pseudomonadati</taxon>
        <taxon>Myxococcota</taxon>
        <taxon>Polyangia</taxon>
        <taxon>Nannocystales</taxon>
        <taxon>Nannocystaceae</taxon>
        <taxon>Enhygromyxa</taxon>
    </lineage>
</organism>
<sequence length="66" mass="7315">MSKPAGGDWVAIGFTLLGLPLIWVQRETGMIWVALGLGTAIMWIASRVRLPRFVPRTGKKFDTSSR</sequence>
<gene>
    <name evidence="2" type="ORF">DB30_01903</name>
</gene>
<evidence type="ECO:0000256" key="1">
    <source>
        <dbReference type="SAM" id="Phobius"/>
    </source>
</evidence>
<evidence type="ECO:0000313" key="3">
    <source>
        <dbReference type="Proteomes" id="UP000031599"/>
    </source>
</evidence>
<keyword evidence="1" id="KW-1133">Transmembrane helix</keyword>
<keyword evidence="1" id="KW-0472">Membrane</keyword>
<protein>
    <submittedName>
        <fullName evidence="2">Uncharacterized protein</fullName>
    </submittedName>
</protein>
<feature type="transmembrane region" description="Helical" evidence="1">
    <location>
        <begin position="30"/>
        <end position="50"/>
    </location>
</feature>
<dbReference type="Proteomes" id="UP000031599">
    <property type="component" value="Unassembled WGS sequence"/>
</dbReference>
<name>A0A0C2D490_9BACT</name>